<dbReference type="PANTHER" id="PTHR43540:SF15">
    <property type="entry name" value="BLR5631 PROTEIN"/>
    <property type="match status" value="1"/>
</dbReference>
<dbReference type="PANTHER" id="PTHR43540">
    <property type="entry name" value="PEROXYUREIDOACRYLATE/UREIDOACRYLATE AMIDOHYDROLASE-RELATED"/>
    <property type="match status" value="1"/>
</dbReference>
<protein>
    <submittedName>
        <fullName evidence="3">Streptothricin hydrolase</fullName>
    </submittedName>
</protein>
<dbReference type="SUPFAM" id="SSF52499">
    <property type="entry name" value="Isochorismatase-like hydrolases"/>
    <property type="match status" value="1"/>
</dbReference>
<dbReference type="CDD" id="cd01014">
    <property type="entry name" value="nicotinamidase_related"/>
    <property type="match status" value="1"/>
</dbReference>
<feature type="domain" description="Isochorismatase-like" evidence="2">
    <location>
        <begin position="24"/>
        <end position="195"/>
    </location>
</feature>
<gene>
    <name evidence="3" type="primary">sttH</name>
    <name evidence="3" type="ORF">GMJLKIPL_3324</name>
</gene>
<dbReference type="RefSeq" id="WP_238236289.1">
    <property type="nucleotide sequence ID" value="NZ_BPQQ01000037.1"/>
</dbReference>
<keyword evidence="4" id="KW-1185">Reference proteome</keyword>
<evidence type="ECO:0000256" key="1">
    <source>
        <dbReference type="ARBA" id="ARBA00022801"/>
    </source>
</evidence>
<proteinExistence type="predicted"/>
<accession>A0ABQ4SE73</accession>
<evidence type="ECO:0000313" key="4">
    <source>
        <dbReference type="Proteomes" id="UP001055153"/>
    </source>
</evidence>
<reference evidence="3" key="1">
    <citation type="journal article" date="2021" name="Front. Microbiol.">
        <title>Comprehensive Comparative Genomics and Phenotyping of Methylobacterium Species.</title>
        <authorList>
            <person name="Alessa O."/>
            <person name="Ogura Y."/>
            <person name="Fujitani Y."/>
            <person name="Takami H."/>
            <person name="Hayashi T."/>
            <person name="Sahin N."/>
            <person name="Tani A."/>
        </authorList>
    </citation>
    <scope>NUCLEOTIDE SEQUENCE</scope>
    <source>
        <strain evidence="3">DSM 17168</strain>
    </source>
</reference>
<dbReference type="GO" id="GO:0016787">
    <property type="term" value="F:hydrolase activity"/>
    <property type="evidence" value="ECO:0007669"/>
    <property type="project" value="UniProtKB-KW"/>
</dbReference>
<dbReference type="InterPro" id="IPR050272">
    <property type="entry name" value="Isochorismatase-like_hydrls"/>
</dbReference>
<evidence type="ECO:0000313" key="3">
    <source>
        <dbReference type="EMBL" id="GJE01394.1"/>
    </source>
</evidence>
<dbReference type="InterPro" id="IPR000868">
    <property type="entry name" value="Isochorismatase-like_dom"/>
</dbReference>
<reference evidence="3" key="2">
    <citation type="submission" date="2021-08" db="EMBL/GenBank/DDBJ databases">
        <authorList>
            <person name="Tani A."/>
            <person name="Ola A."/>
            <person name="Ogura Y."/>
            <person name="Katsura K."/>
            <person name="Hayashi T."/>
        </authorList>
    </citation>
    <scope>NUCLEOTIDE SEQUENCE</scope>
    <source>
        <strain evidence="3">DSM 17168</strain>
    </source>
</reference>
<dbReference type="Pfam" id="PF00857">
    <property type="entry name" value="Isochorismatase"/>
    <property type="match status" value="1"/>
</dbReference>
<name>A0ABQ4SE73_9HYPH</name>
<dbReference type="EMBL" id="BPQQ01000037">
    <property type="protein sequence ID" value="GJE01394.1"/>
    <property type="molecule type" value="Genomic_DNA"/>
</dbReference>
<sequence>MSEPRTLLQMAGASLEPPRLAEAVLVVIDAQGEYAPGGGLPLYGFLAALARCTDLLEAARAAGAPVLHVAHRGRSGGLFDREGPGGAIRREAAPAPGEPVVEKTLPNAFAGTDLQERLAALGRRELVLAGFMTHNCISSTARAGLDLGYRVTVASDATATRALPDPLGGPPLSAAEVRRAALAGLADRSALVATTAALLAA</sequence>
<dbReference type="Gene3D" id="3.40.50.850">
    <property type="entry name" value="Isochorismatase-like"/>
    <property type="match status" value="1"/>
</dbReference>
<keyword evidence="1 3" id="KW-0378">Hydrolase</keyword>
<evidence type="ECO:0000259" key="2">
    <source>
        <dbReference type="Pfam" id="PF00857"/>
    </source>
</evidence>
<dbReference type="InterPro" id="IPR036380">
    <property type="entry name" value="Isochorismatase-like_sf"/>
</dbReference>
<organism evidence="3 4">
    <name type="scientific">Methylobacterium isbiliense</name>
    <dbReference type="NCBI Taxonomy" id="315478"/>
    <lineage>
        <taxon>Bacteria</taxon>
        <taxon>Pseudomonadati</taxon>
        <taxon>Pseudomonadota</taxon>
        <taxon>Alphaproteobacteria</taxon>
        <taxon>Hyphomicrobiales</taxon>
        <taxon>Methylobacteriaceae</taxon>
        <taxon>Methylobacterium</taxon>
    </lineage>
</organism>
<comment type="caution">
    <text evidence="3">The sequence shown here is derived from an EMBL/GenBank/DDBJ whole genome shotgun (WGS) entry which is preliminary data.</text>
</comment>
<dbReference type="Proteomes" id="UP001055153">
    <property type="component" value="Unassembled WGS sequence"/>
</dbReference>